<sequence length="328" mass="35207">MRTRHRAAATALAAALLAGCSHGASTATAPQPGTPSPAPSTPTAPTTSPASSPTPSPTPRRAAVAPWGRGPLFPGHLLVGFAGHEHASTLGILGTGTLESKGAQLKARSAPYAAKGRTVVPVFEFLATLVHGSAGKDKTYRSRSDDALVEKYLRAARKAHAVLLLGIQPGRADFLPEVQAYEKWLREPDVGIALDPEWAVDDDELPGRNFGHTTGSELDVVAAYLASVVAEGHLPEKVMVYHQLSPRIVRDERRLHPHKGVVLLKSVDGIGSPGAKTGTYRQIVADTPSFVRTGFKLFLQEDVERGHRLMTPREVMRLRPRPDYVVFE</sequence>
<evidence type="ECO:0000313" key="3">
    <source>
        <dbReference type="EMBL" id="RKS80322.1"/>
    </source>
</evidence>
<name>A0A420XTY7_9ACTN</name>
<reference evidence="3 4" key="1">
    <citation type="submission" date="2018-10" db="EMBL/GenBank/DDBJ databases">
        <title>Genomic Encyclopedia of Archaeal and Bacterial Type Strains, Phase II (KMG-II): from individual species to whole genera.</title>
        <authorList>
            <person name="Goeker M."/>
        </authorList>
    </citation>
    <scope>NUCLEOTIDE SEQUENCE [LARGE SCALE GENOMIC DNA]</scope>
    <source>
        <strain evidence="3 4">RP-AC37</strain>
    </source>
</reference>
<feature type="region of interest" description="Disordered" evidence="1">
    <location>
        <begin position="23"/>
        <end position="67"/>
    </location>
</feature>
<dbReference type="Proteomes" id="UP000281955">
    <property type="component" value="Unassembled WGS sequence"/>
</dbReference>
<proteinExistence type="predicted"/>
<dbReference type="InParanoid" id="A0A420XTY7"/>
<dbReference type="EMBL" id="RBWV01000009">
    <property type="protein sequence ID" value="RKS80322.1"/>
    <property type="molecule type" value="Genomic_DNA"/>
</dbReference>
<feature type="chain" id="PRO_5019423816" description="Lipoprotein" evidence="2">
    <location>
        <begin position="24"/>
        <end position="328"/>
    </location>
</feature>
<evidence type="ECO:0000256" key="2">
    <source>
        <dbReference type="SAM" id="SignalP"/>
    </source>
</evidence>
<feature type="compositionally biased region" description="Pro residues" evidence="1">
    <location>
        <begin position="32"/>
        <end position="42"/>
    </location>
</feature>
<feature type="signal peptide" evidence="2">
    <location>
        <begin position="1"/>
        <end position="23"/>
    </location>
</feature>
<protein>
    <recommendedName>
        <fullName evidence="5">Lipoprotein</fullName>
    </recommendedName>
</protein>
<dbReference type="AlphaFoldDB" id="A0A420XTY7"/>
<accession>A0A420XTY7</accession>
<evidence type="ECO:0000313" key="4">
    <source>
        <dbReference type="Proteomes" id="UP000281955"/>
    </source>
</evidence>
<keyword evidence="2" id="KW-0732">Signal</keyword>
<evidence type="ECO:0008006" key="5">
    <source>
        <dbReference type="Google" id="ProtNLM"/>
    </source>
</evidence>
<evidence type="ECO:0000256" key="1">
    <source>
        <dbReference type="SAM" id="MobiDB-lite"/>
    </source>
</evidence>
<keyword evidence="4" id="KW-1185">Reference proteome</keyword>
<gene>
    <name evidence="3" type="ORF">CLV35_0750</name>
</gene>
<organism evidence="3 4">
    <name type="scientific">Motilibacter peucedani</name>
    <dbReference type="NCBI Taxonomy" id="598650"/>
    <lineage>
        <taxon>Bacteria</taxon>
        <taxon>Bacillati</taxon>
        <taxon>Actinomycetota</taxon>
        <taxon>Actinomycetes</taxon>
        <taxon>Motilibacterales</taxon>
        <taxon>Motilibacteraceae</taxon>
        <taxon>Motilibacter</taxon>
    </lineage>
</organism>
<comment type="caution">
    <text evidence="3">The sequence shown here is derived from an EMBL/GenBank/DDBJ whole genome shotgun (WGS) entry which is preliminary data.</text>
</comment>
<dbReference type="RefSeq" id="WP_231121448.1">
    <property type="nucleotide sequence ID" value="NZ_RBWV01000009.1"/>
</dbReference>
<dbReference type="PROSITE" id="PS51257">
    <property type="entry name" value="PROKAR_LIPOPROTEIN"/>
    <property type="match status" value="1"/>
</dbReference>